<protein>
    <submittedName>
        <fullName evidence="2">Uncharacterized protein</fullName>
    </submittedName>
</protein>
<feature type="chain" id="PRO_5038032853" evidence="1">
    <location>
        <begin position="24"/>
        <end position="107"/>
    </location>
</feature>
<dbReference type="Proteomes" id="UP000638981">
    <property type="component" value="Unassembled WGS sequence"/>
</dbReference>
<proteinExistence type="predicted"/>
<sequence length="107" mass="10955">MFGFARLSGVALIATFAGLPAVAQDLVFTVTNQSGVDLVELYASSADAASWEDNILAGQVLPSGASGEVSITGAGENCAFDLRMVFSDGDVIEDSADICSAPSYTIN</sequence>
<dbReference type="AlphaFoldDB" id="A0A918TRH5"/>
<reference evidence="2" key="1">
    <citation type="journal article" date="2014" name="Int. J. Syst. Evol. Microbiol.">
        <title>Complete genome sequence of Corynebacterium casei LMG S-19264T (=DSM 44701T), isolated from a smear-ripened cheese.</title>
        <authorList>
            <consortium name="US DOE Joint Genome Institute (JGI-PGF)"/>
            <person name="Walter F."/>
            <person name="Albersmeier A."/>
            <person name="Kalinowski J."/>
            <person name="Ruckert C."/>
        </authorList>
    </citation>
    <scope>NUCLEOTIDE SEQUENCE</scope>
    <source>
        <strain evidence="2">KCTC 23310</strain>
    </source>
</reference>
<keyword evidence="3" id="KW-1185">Reference proteome</keyword>
<name>A0A918TRH5_9RHOB</name>
<dbReference type="RefSeq" id="WP_189411495.1">
    <property type="nucleotide sequence ID" value="NZ_BMYJ01000005.1"/>
</dbReference>
<keyword evidence="1" id="KW-0732">Signal</keyword>
<comment type="caution">
    <text evidence="2">The sequence shown here is derived from an EMBL/GenBank/DDBJ whole genome shotgun (WGS) entry which is preliminary data.</text>
</comment>
<evidence type="ECO:0000313" key="3">
    <source>
        <dbReference type="Proteomes" id="UP000638981"/>
    </source>
</evidence>
<reference evidence="2" key="2">
    <citation type="submission" date="2020-09" db="EMBL/GenBank/DDBJ databases">
        <authorList>
            <person name="Sun Q."/>
            <person name="Kim S."/>
        </authorList>
    </citation>
    <scope>NUCLEOTIDE SEQUENCE</scope>
    <source>
        <strain evidence="2">KCTC 23310</strain>
    </source>
</reference>
<gene>
    <name evidence="2" type="ORF">GCM10007315_19820</name>
</gene>
<organism evidence="2 3">
    <name type="scientific">Neogemmobacter tilapiae</name>
    <dbReference type="NCBI Taxonomy" id="875041"/>
    <lineage>
        <taxon>Bacteria</taxon>
        <taxon>Pseudomonadati</taxon>
        <taxon>Pseudomonadota</taxon>
        <taxon>Alphaproteobacteria</taxon>
        <taxon>Rhodobacterales</taxon>
        <taxon>Paracoccaceae</taxon>
        <taxon>Neogemmobacter</taxon>
    </lineage>
</organism>
<accession>A0A918TRH5</accession>
<evidence type="ECO:0000256" key="1">
    <source>
        <dbReference type="SAM" id="SignalP"/>
    </source>
</evidence>
<dbReference type="EMBL" id="BMYJ01000005">
    <property type="protein sequence ID" value="GHC56508.1"/>
    <property type="molecule type" value="Genomic_DNA"/>
</dbReference>
<evidence type="ECO:0000313" key="2">
    <source>
        <dbReference type="EMBL" id="GHC56508.1"/>
    </source>
</evidence>
<feature type="signal peptide" evidence="1">
    <location>
        <begin position="1"/>
        <end position="23"/>
    </location>
</feature>